<feature type="compositionally biased region" description="Basic and acidic residues" evidence="1">
    <location>
        <begin position="452"/>
        <end position="472"/>
    </location>
</feature>
<feature type="region of interest" description="Disordered" evidence="1">
    <location>
        <begin position="405"/>
        <end position="491"/>
    </location>
</feature>
<organism evidence="2 3">
    <name type="scientific">Marinactinospora rubrisoli</name>
    <dbReference type="NCBI Taxonomy" id="2715399"/>
    <lineage>
        <taxon>Bacteria</taxon>
        <taxon>Bacillati</taxon>
        <taxon>Actinomycetota</taxon>
        <taxon>Actinomycetes</taxon>
        <taxon>Streptosporangiales</taxon>
        <taxon>Nocardiopsidaceae</taxon>
        <taxon>Marinactinospora</taxon>
    </lineage>
</organism>
<evidence type="ECO:0000256" key="1">
    <source>
        <dbReference type="SAM" id="MobiDB-lite"/>
    </source>
</evidence>
<evidence type="ECO:0000313" key="2">
    <source>
        <dbReference type="EMBL" id="MFC7331236.1"/>
    </source>
</evidence>
<dbReference type="Proteomes" id="UP001596540">
    <property type="component" value="Unassembled WGS sequence"/>
</dbReference>
<accession>A0ABW2KPK9</accession>
<reference evidence="3" key="1">
    <citation type="journal article" date="2019" name="Int. J. Syst. Evol. Microbiol.">
        <title>The Global Catalogue of Microorganisms (GCM) 10K type strain sequencing project: providing services to taxonomists for standard genome sequencing and annotation.</title>
        <authorList>
            <consortium name="The Broad Institute Genomics Platform"/>
            <consortium name="The Broad Institute Genome Sequencing Center for Infectious Disease"/>
            <person name="Wu L."/>
            <person name="Ma J."/>
        </authorList>
    </citation>
    <scope>NUCLEOTIDE SEQUENCE [LARGE SCALE GENOMIC DNA]</scope>
    <source>
        <strain evidence="3">CGMCC 4.7382</strain>
    </source>
</reference>
<comment type="caution">
    <text evidence="2">The sequence shown here is derived from an EMBL/GenBank/DDBJ whole genome shotgun (WGS) entry which is preliminary data.</text>
</comment>
<dbReference type="RefSeq" id="WP_379873950.1">
    <property type="nucleotide sequence ID" value="NZ_JBHTBH010000017.1"/>
</dbReference>
<gene>
    <name evidence="2" type="ORF">ACFQRF_26195</name>
</gene>
<dbReference type="EMBL" id="JBHTBH010000017">
    <property type="protein sequence ID" value="MFC7331236.1"/>
    <property type="molecule type" value="Genomic_DNA"/>
</dbReference>
<protein>
    <submittedName>
        <fullName evidence="2">Uncharacterized protein</fullName>
    </submittedName>
</protein>
<keyword evidence="3" id="KW-1185">Reference proteome</keyword>
<sequence>MDADPGRAADDKAEKFRQADIDRARARGVNLNGPGFAGFGHANGHGLADTTANVAQQNVAGAFRSVQWARPALRALWSSTKGVGRFGKRLLRSLLGALSRLRARRAQRAEQRWRPDDQITRPELPERVAEDTAAAVRGIDPVRLANVLREALKDHPEIPEAVLQRLTDPAELAKILQGVDAKAVNMVVRTNLDDLHDSLNEVWGERLGGIARFPEYRDFERTWRVTEDPRWQITNASADDLMAVMASAAASSDPEAQKALGRAESELRERSPLMYDAYQREKQAVEAAGPAKPAAETRAQAVLAGLAKAALYETEPRMPVDEFHRAKVEYREWLSDTDRDQVKDTVDALQARAEAGDEDAPVLLDKAMLRLSAENPEVAGRYLELMFEEPVRDAADVFKQIRAETDGHPFDPGAKLKVGGETKSADASKTAERTDERSRSQPIVNVFVVAGDDVRGADPGGRRGPLERAGDHLRRHGGVLNASGEGGRRGR</sequence>
<evidence type="ECO:0000313" key="3">
    <source>
        <dbReference type="Proteomes" id="UP001596540"/>
    </source>
</evidence>
<name>A0ABW2KPK9_9ACTN</name>
<feature type="compositionally biased region" description="Basic and acidic residues" evidence="1">
    <location>
        <begin position="418"/>
        <end position="439"/>
    </location>
</feature>
<proteinExistence type="predicted"/>